<dbReference type="Pfam" id="PF23334">
    <property type="entry name" value="VWC2L_2nd"/>
    <property type="match status" value="2"/>
</dbReference>
<accession>A0AA39H365</accession>
<dbReference type="PROSITE" id="PS01187">
    <property type="entry name" value="EGF_CA"/>
    <property type="match status" value="1"/>
</dbReference>
<evidence type="ECO:0000256" key="7">
    <source>
        <dbReference type="SAM" id="SignalP"/>
    </source>
</evidence>
<dbReference type="InterPro" id="IPR001791">
    <property type="entry name" value="Laminin_G"/>
</dbReference>
<evidence type="ECO:0000256" key="5">
    <source>
        <dbReference type="PROSITE-ProRule" id="PRU00076"/>
    </source>
</evidence>
<comment type="caution">
    <text evidence="5">Lacks conserved residue(s) required for the propagation of feature annotation.</text>
</comment>
<feature type="chain" id="PRO_5041342339" evidence="7">
    <location>
        <begin position="25"/>
        <end position="478"/>
    </location>
</feature>
<dbReference type="InterPro" id="IPR001007">
    <property type="entry name" value="VWF_dom"/>
</dbReference>
<sequence length="478" mass="54131">MARSRTKFELIWLLSTVVLSTVASENHLPSLLSGVQARNLWQLFVDRRVALQFDILQDDNTEGTLISVFQGRTSSRLLFSLTTSTVNNKILLRFRSASDSLKTYTLSAPLNDGQWHKIIVSLQGNRIDLSENCHQLLSKEDDELHFRSVHHPRVYVGQQAHHHNKFQGKMREFSADSSNPVPIRCPNLDLMLDNFVSTKTETPHEGEQEQAVDSAPDQPTSSATENINWNEHVSFMEDQIKQVKLMLQGVDNRLKKVELHQRGCQIAGKIISFGEKQQDPLNCTECQCSSTGELFCNPIGCPKLECAHPVLSPGKCCPECHNQCFYNGQHYEHGHEFWPKQCVRCFCSNGRMDCQFRRAEHCPVLSCTEQETPANQCCPVCTNIDHCAENNPCDRNAICENDTYGAKPAFRFPFWGFFGNGTLCYDVDECIWDENAKEQLGGCQLGTMCINLPGAFKCDCLPGYQRLDDRNCLDVIRI</sequence>
<keyword evidence="3" id="KW-1015">Disulfide bond</keyword>
<dbReference type="Gene3D" id="6.20.200.20">
    <property type="match status" value="2"/>
</dbReference>
<dbReference type="SUPFAM" id="SSF57196">
    <property type="entry name" value="EGF/Laminin"/>
    <property type="match status" value="1"/>
</dbReference>
<evidence type="ECO:0000256" key="3">
    <source>
        <dbReference type="ARBA" id="ARBA00023157"/>
    </source>
</evidence>
<dbReference type="PROSITE" id="PS50026">
    <property type="entry name" value="EGF_3"/>
    <property type="match status" value="1"/>
</dbReference>
<keyword evidence="2" id="KW-0106">Calcium</keyword>
<feature type="domain" description="VWFC" evidence="9">
    <location>
        <begin position="262"/>
        <end position="321"/>
    </location>
</feature>
<dbReference type="Proteomes" id="UP001175271">
    <property type="component" value="Unassembled WGS sequence"/>
</dbReference>
<keyword evidence="1" id="KW-0677">Repeat</keyword>
<reference evidence="10" key="1">
    <citation type="submission" date="2023-06" db="EMBL/GenBank/DDBJ databases">
        <title>Genomic analysis of the entomopathogenic nematode Steinernema hermaphroditum.</title>
        <authorList>
            <person name="Schwarz E.M."/>
            <person name="Heppert J.K."/>
            <person name="Baniya A."/>
            <person name="Schwartz H.T."/>
            <person name="Tan C.-H."/>
            <person name="Antoshechkin I."/>
            <person name="Sternberg P.W."/>
            <person name="Goodrich-Blair H."/>
            <person name="Dillman A.R."/>
        </authorList>
    </citation>
    <scope>NUCLEOTIDE SEQUENCE</scope>
    <source>
        <strain evidence="10">PS9179</strain>
        <tissue evidence="10">Whole animal</tissue>
    </source>
</reference>
<evidence type="ECO:0000313" key="10">
    <source>
        <dbReference type="EMBL" id="KAK0396897.1"/>
    </source>
</evidence>
<dbReference type="InterPro" id="IPR018097">
    <property type="entry name" value="EGF_Ca-bd_CS"/>
</dbReference>
<feature type="domain" description="VWFC" evidence="9">
    <location>
        <begin position="322"/>
        <end position="382"/>
    </location>
</feature>
<dbReference type="InterPro" id="IPR000152">
    <property type="entry name" value="EGF-type_Asp/Asn_hydroxyl_site"/>
</dbReference>
<dbReference type="EMBL" id="JAUCMV010000005">
    <property type="protein sequence ID" value="KAK0396897.1"/>
    <property type="molecule type" value="Genomic_DNA"/>
</dbReference>
<dbReference type="PANTHER" id="PTHR24042:SF5">
    <property type="entry name" value="EGF-LIKE CALCIUM-BINDING DOMAIN-CONTAINING PROTEIN"/>
    <property type="match status" value="1"/>
</dbReference>
<dbReference type="CDD" id="cd00110">
    <property type="entry name" value="LamG"/>
    <property type="match status" value="1"/>
</dbReference>
<dbReference type="PROSITE" id="PS50184">
    <property type="entry name" value="VWFC_2"/>
    <property type="match status" value="2"/>
</dbReference>
<dbReference type="GO" id="GO:0005509">
    <property type="term" value="F:calcium ion binding"/>
    <property type="evidence" value="ECO:0007669"/>
    <property type="project" value="InterPro"/>
</dbReference>
<name>A0AA39H365_9BILA</name>
<dbReference type="SMART" id="SM00214">
    <property type="entry name" value="VWC"/>
    <property type="match status" value="2"/>
</dbReference>
<keyword evidence="11" id="KW-1185">Reference proteome</keyword>
<dbReference type="PROSITE" id="PS01208">
    <property type="entry name" value="VWFC_1"/>
    <property type="match status" value="1"/>
</dbReference>
<dbReference type="PANTHER" id="PTHR24042">
    <property type="entry name" value="NEL HOMOLOG"/>
    <property type="match status" value="1"/>
</dbReference>
<dbReference type="InterPro" id="IPR000742">
    <property type="entry name" value="EGF"/>
</dbReference>
<dbReference type="CDD" id="cd00054">
    <property type="entry name" value="EGF_CA"/>
    <property type="match status" value="1"/>
</dbReference>
<dbReference type="PROSITE" id="PS00010">
    <property type="entry name" value="ASX_HYDROXYL"/>
    <property type="match status" value="1"/>
</dbReference>
<keyword evidence="4" id="KW-0325">Glycoprotein</keyword>
<dbReference type="InterPro" id="IPR048287">
    <property type="entry name" value="TSPN-like_N"/>
</dbReference>
<dbReference type="Gene3D" id="2.10.25.10">
    <property type="entry name" value="Laminin"/>
    <property type="match status" value="1"/>
</dbReference>
<evidence type="ECO:0000259" key="9">
    <source>
        <dbReference type="PROSITE" id="PS50184"/>
    </source>
</evidence>
<evidence type="ECO:0000256" key="6">
    <source>
        <dbReference type="SAM" id="MobiDB-lite"/>
    </source>
</evidence>
<evidence type="ECO:0000256" key="2">
    <source>
        <dbReference type="ARBA" id="ARBA00022837"/>
    </source>
</evidence>
<dbReference type="SUPFAM" id="SSF57603">
    <property type="entry name" value="FnI-like domain"/>
    <property type="match status" value="2"/>
</dbReference>
<protein>
    <submittedName>
        <fullName evidence="10">Uncharacterized protein</fullName>
    </submittedName>
</protein>
<feature type="region of interest" description="Disordered" evidence="6">
    <location>
        <begin position="200"/>
        <end position="224"/>
    </location>
</feature>
<keyword evidence="7" id="KW-0732">Signal</keyword>
<feature type="signal peptide" evidence="7">
    <location>
        <begin position="1"/>
        <end position="24"/>
    </location>
</feature>
<organism evidence="10 11">
    <name type="scientific">Steinernema hermaphroditum</name>
    <dbReference type="NCBI Taxonomy" id="289476"/>
    <lineage>
        <taxon>Eukaryota</taxon>
        <taxon>Metazoa</taxon>
        <taxon>Ecdysozoa</taxon>
        <taxon>Nematoda</taxon>
        <taxon>Chromadorea</taxon>
        <taxon>Rhabditida</taxon>
        <taxon>Tylenchina</taxon>
        <taxon>Panagrolaimomorpha</taxon>
        <taxon>Strongyloidoidea</taxon>
        <taxon>Steinernematidae</taxon>
        <taxon>Steinernema</taxon>
    </lineage>
</organism>
<dbReference type="AlphaFoldDB" id="A0AA39H365"/>
<dbReference type="SUPFAM" id="SSF49899">
    <property type="entry name" value="Concanavalin A-like lectins/glucanases"/>
    <property type="match status" value="1"/>
</dbReference>
<dbReference type="InterPro" id="IPR001881">
    <property type="entry name" value="EGF-like_Ca-bd_dom"/>
</dbReference>
<dbReference type="SMART" id="SM00210">
    <property type="entry name" value="TSPN"/>
    <property type="match status" value="1"/>
</dbReference>
<feature type="domain" description="EGF-like" evidence="8">
    <location>
        <begin position="426"/>
        <end position="473"/>
    </location>
</feature>
<dbReference type="SMART" id="SM00179">
    <property type="entry name" value="EGF_CA"/>
    <property type="match status" value="1"/>
</dbReference>
<dbReference type="InterPro" id="IPR013320">
    <property type="entry name" value="ConA-like_dom_sf"/>
</dbReference>
<evidence type="ECO:0000313" key="11">
    <source>
        <dbReference type="Proteomes" id="UP001175271"/>
    </source>
</evidence>
<keyword evidence="5" id="KW-0245">EGF-like domain</keyword>
<evidence type="ECO:0000256" key="4">
    <source>
        <dbReference type="ARBA" id="ARBA00023180"/>
    </source>
</evidence>
<dbReference type="PROSITE" id="PS01186">
    <property type="entry name" value="EGF_2"/>
    <property type="match status" value="1"/>
</dbReference>
<proteinExistence type="predicted"/>
<dbReference type="GO" id="GO:0005615">
    <property type="term" value="C:extracellular space"/>
    <property type="evidence" value="ECO:0007669"/>
    <property type="project" value="TreeGrafter"/>
</dbReference>
<dbReference type="InterPro" id="IPR051586">
    <property type="entry name" value="PKC-binding_NELL"/>
</dbReference>
<dbReference type="GO" id="GO:0008201">
    <property type="term" value="F:heparin binding"/>
    <property type="evidence" value="ECO:0007669"/>
    <property type="project" value="TreeGrafter"/>
</dbReference>
<comment type="caution">
    <text evidence="10">The sequence shown here is derived from an EMBL/GenBank/DDBJ whole genome shotgun (WGS) entry which is preliminary data.</text>
</comment>
<evidence type="ECO:0000259" key="8">
    <source>
        <dbReference type="PROSITE" id="PS50026"/>
    </source>
</evidence>
<gene>
    <name evidence="10" type="ORF">QR680_001901</name>
</gene>
<evidence type="ECO:0000256" key="1">
    <source>
        <dbReference type="ARBA" id="ARBA00022737"/>
    </source>
</evidence>
<dbReference type="Pfam" id="PF02210">
    <property type="entry name" value="Laminin_G_2"/>
    <property type="match status" value="1"/>
</dbReference>
<dbReference type="Gene3D" id="2.60.120.200">
    <property type="match status" value="1"/>
</dbReference>